<dbReference type="AlphaFoldDB" id="A0A9D7K2E9"/>
<comment type="caution">
    <text evidence="2">The sequence shown here is derived from an EMBL/GenBank/DDBJ whole genome shotgun (WGS) entry which is preliminary data.</text>
</comment>
<dbReference type="InterPro" id="IPR052353">
    <property type="entry name" value="Benzoxazolinone_Detox_Enz"/>
</dbReference>
<dbReference type="Pfam" id="PF03473">
    <property type="entry name" value="MOSC"/>
    <property type="match status" value="1"/>
</dbReference>
<sequence>MNNTRLFTGTPVRIDDEGQFSAIWKTPLSGPVHICREGLAGDVQADRRVHGGPEKAVHHYAGENYAKLAAAFPQIADTLVVGSIGENISTFGLDETTVCIGDIFRLGSVLLQVSQPRRPCWKIDSRYGTKGITAHIIETGLTGWYYRVLEEGKATPGEIFEHVERPAGAVLLDTLWTTWHRHRPDADKLAAIADAPGLTPAWVKKIGDRLDWLAANTSADSRAGTHASDRS</sequence>
<dbReference type="Gene3D" id="2.40.33.20">
    <property type="entry name" value="PK beta-barrel domain-like"/>
    <property type="match status" value="1"/>
</dbReference>
<dbReference type="GO" id="GO:0030170">
    <property type="term" value="F:pyridoxal phosphate binding"/>
    <property type="evidence" value="ECO:0007669"/>
    <property type="project" value="InterPro"/>
</dbReference>
<dbReference type="InterPro" id="IPR005302">
    <property type="entry name" value="MoCF_Sase_C"/>
</dbReference>
<reference evidence="2" key="1">
    <citation type="submission" date="2020-10" db="EMBL/GenBank/DDBJ databases">
        <title>Connecting structure to function with the recovery of over 1000 high-quality activated sludge metagenome-assembled genomes encoding full-length rRNA genes using long-read sequencing.</title>
        <authorList>
            <person name="Singleton C.M."/>
            <person name="Petriglieri F."/>
            <person name="Kristensen J.M."/>
            <person name="Kirkegaard R.H."/>
            <person name="Michaelsen T.Y."/>
            <person name="Andersen M.H."/>
            <person name="Karst S.M."/>
            <person name="Dueholm M.S."/>
            <person name="Nielsen P.H."/>
            <person name="Albertsen M."/>
        </authorList>
    </citation>
    <scope>NUCLEOTIDE SEQUENCE</scope>
    <source>
        <strain evidence="2">Hirt_18-Q3-R61-65_BATAC.395</strain>
    </source>
</reference>
<gene>
    <name evidence="2" type="ORF">IPL58_15225</name>
</gene>
<dbReference type="EMBL" id="JADJUC010000028">
    <property type="protein sequence ID" value="MBK8525260.1"/>
    <property type="molecule type" value="Genomic_DNA"/>
</dbReference>
<proteinExistence type="predicted"/>
<dbReference type="SUPFAM" id="SSF50800">
    <property type="entry name" value="PK beta-barrel domain-like"/>
    <property type="match status" value="1"/>
</dbReference>
<dbReference type="Proteomes" id="UP000886689">
    <property type="component" value="Unassembled WGS sequence"/>
</dbReference>
<organism evidence="2 3">
    <name type="scientific">Candidatus Proximibacter danicus</name>
    <dbReference type="NCBI Taxonomy" id="2954365"/>
    <lineage>
        <taxon>Bacteria</taxon>
        <taxon>Pseudomonadati</taxon>
        <taxon>Pseudomonadota</taxon>
        <taxon>Betaproteobacteria</taxon>
        <taxon>Candidatus Proximibacter</taxon>
    </lineage>
</organism>
<dbReference type="InterPro" id="IPR011037">
    <property type="entry name" value="Pyrv_Knase-like_insert_dom_sf"/>
</dbReference>
<feature type="domain" description="MOSC" evidence="1">
    <location>
        <begin position="26"/>
        <end position="163"/>
    </location>
</feature>
<dbReference type="GO" id="GO:0030151">
    <property type="term" value="F:molybdenum ion binding"/>
    <property type="evidence" value="ECO:0007669"/>
    <property type="project" value="InterPro"/>
</dbReference>
<name>A0A9D7K2E9_9PROT</name>
<protein>
    <submittedName>
        <fullName evidence="2">MOSC domain-containing protein</fullName>
    </submittedName>
</protein>
<evidence type="ECO:0000313" key="2">
    <source>
        <dbReference type="EMBL" id="MBK8525260.1"/>
    </source>
</evidence>
<dbReference type="PANTHER" id="PTHR30212">
    <property type="entry name" value="PROTEIN YIIM"/>
    <property type="match status" value="1"/>
</dbReference>
<dbReference type="GO" id="GO:0003824">
    <property type="term" value="F:catalytic activity"/>
    <property type="evidence" value="ECO:0007669"/>
    <property type="project" value="InterPro"/>
</dbReference>
<accession>A0A9D7K2E9</accession>
<evidence type="ECO:0000259" key="1">
    <source>
        <dbReference type="PROSITE" id="PS51340"/>
    </source>
</evidence>
<dbReference type="PROSITE" id="PS51340">
    <property type="entry name" value="MOSC"/>
    <property type="match status" value="1"/>
</dbReference>
<dbReference type="PANTHER" id="PTHR30212:SF2">
    <property type="entry name" value="PROTEIN YIIM"/>
    <property type="match status" value="1"/>
</dbReference>
<evidence type="ECO:0000313" key="3">
    <source>
        <dbReference type="Proteomes" id="UP000886689"/>
    </source>
</evidence>